<gene>
    <name evidence="8" type="ORF">KR51_00012210</name>
</gene>
<proteinExistence type="inferred from homology"/>
<dbReference type="FunCoup" id="U5DKD9">
    <property type="interactions" value="22"/>
</dbReference>
<dbReference type="OrthoDB" id="9770347at2"/>
<feature type="transmembrane region" description="Helical" evidence="7">
    <location>
        <begin position="329"/>
        <end position="348"/>
    </location>
</feature>
<feature type="transmembrane region" description="Helical" evidence="7">
    <location>
        <begin position="114"/>
        <end position="135"/>
    </location>
</feature>
<protein>
    <submittedName>
        <fullName evidence="8">Membrane protein involved in the export of O-antigen and teichoic acid</fullName>
    </submittedName>
</protein>
<dbReference type="GO" id="GO:0005886">
    <property type="term" value="C:plasma membrane"/>
    <property type="evidence" value="ECO:0007669"/>
    <property type="project" value="UniProtKB-SubCell"/>
</dbReference>
<dbReference type="RefSeq" id="WP_022605686.1">
    <property type="nucleotide sequence ID" value="NZ_ASSJ01000031.1"/>
</dbReference>
<evidence type="ECO:0000256" key="1">
    <source>
        <dbReference type="ARBA" id="ARBA00004651"/>
    </source>
</evidence>
<comment type="subcellular location">
    <subcellularLocation>
        <location evidence="1">Cell membrane</location>
        <topology evidence="1">Multi-pass membrane protein</topology>
    </subcellularLocation>
</comment>
<organism evidence="8 9">
    <name type="scientific">Rubidibacter lacunae KORDI 51-2</name>
    <dbReference type="NCBI Taxonomy" id="582515"/>
    <lineage>
        <taxon>Bacteria</taxon>
        <taxon>Bacillati</taxon>
        <taxon>Cyanobacteriota</taxon>
        <taxon>Cyanophyceae</taxon>
        <taxon>Oscillatoriophycideae</taxon>
        <taxon>Chroococcales</taxon>
        <taxon>Aphanothecaceae</taxon>
        <taxon>Rubidibacter</taxon>
    </lineage>
</organism>
<evidence type="ECO:0000256" key="2">
    <source>
        <dbReference type="ARBA" id="ARBA00007430"/>
    </source>
</evidence>
<dbReference type="InParanoid" id="U5DKD9"/>
<evidence type="ECO:0000256" key="6">
    <source>
        <dbReference type="ARBA" id="ARBA00023136"/>
    </source>
</evidence>
<feature type="transmembrane region" description="Helical" evidence="7">
    <location>
        <begin position="369"/>
        <end position="394"/>
    </location>
</feature>
<accession>U5DKD9</accession>
<comment type="caution">
    <text evidence="8">The sequence shown here is derived from an EMBL/GenBank/DDBJ whole genome shotgun (WGS) entry which is preliminary data.</text>
</comment>
<comment type="similarity">
    <text evidence="2">Belongs to the polysaccharide synthase family.</text>
</comment>
<dbReference type="STRING" id="582515.KR51_00012210"/>
<dbReference type="EMBL" id="ASSJ01000031">
    <property type="protein sequence ID" value="ERN42131.1"/>
    <property type="molecule type" value="Genomic_DNA"/>
</dbReference>
<feature type="transmembrane region" description="Helical" evidence="7">
    <location>
        <begin position="414"/>
        <end position="435"/>
    </location>
</feature>
<dbReference type="Proteomes" id="UP000016960">
    <property type="component" value="Unassembled WGS sequence"/>
</dbReference>
<evidence type="ECO:0000256" key="3">
    <source>
        <dbReference type="ARBA" id="ARBA00022475"/>
    </source>
</evidence>
<evidence type="ECO:0000313" key="8">
    <source>
        <dbReference type="EMBL" id="ERN42131.1"/>
    </source>
</evidence>
<dbReference type="PANTHER" id="PTHR30250">
    <property type="entry name" value="PST FAMILY PREDICTED COLANIC ACID TRANSPORTER"/>
    <property type="match status" value="1"/>
</dbReference>
<feature type="transmembrane region" description="Helical" evidence="7">
    <location>
        <begin position="297"/>
        <end position="317"/>
    </location>
</feature>
<keyword evidence="5 7" id="KW-1133">Transmembrane helix</keyword>
<keyword evidence="4 7" id="KW-0812">Transmembrane</keyword>
<reference evidence="8 9" key="1">
    <citation type="submission" date="2013-05" db="EMBL/GenBank/DDBJ databases">
        <title>Draft genome sequence of Rubidibacter lacunae KORDI 51-2.</title>
        <authorList>
            <person name="Choi D.H."/>
            <person name="Noh J.H."/>
            <person name="Kwon K.-K."/>
            <person name="Lee J.-H."/>
            <person name="Ryu J.-Y."/>
        </authorList>
    </citation>
    <scope>NUCLEOTIDE SEQUENCE [LARGE SCALE GENOMIC DNA]</scope>
    <source>
        <strain evidence="8 9">KORDI 51-2</strain>
    </source>
</reference>
<keyword evidence="6 7" id="KW-0472">Membrane</keyword>
<dbReference type="PANTHER" id="PTHR30250:SF10">
    <property type="entry name" value="LIPOPOLYSACCHARIDE BIOSYNTHESIS PROTEIN WZXC"/>
    <property type="match status" value="1"/>
</dbReference>
<sequence length="453" mass="50213">MPSLRQLALRGSIWTLLGFSTNQFLRLCSNLLLTRWLPREFFGLMGLANTLVTGLDLFSDIGIAPSIVRSPRGDEPEFYNTAWTIQILRGVGIWVACCLLAWPAAQYFTTAPELVWLLPTLGLSGVLLSFSSTALHTLARRMVVGRIVLLKLCAQIASLAIMLVWARFNGTILALVLGSYVQALTLAFWSHRLLPHAVYENHLAWEPEALKELRSFGRWIFLSTALTFLASQSDRLILGKLIPIGLLGVYSIAFTFADLPRQVLQRLSSAVIFPLVSKRAAEPRALLRFELLAKRRWVVLGLAGLIAILSSSGDFLIQLLYDERYADGAWMLPVLALGLWPHVLSLTMSPALLAIGEPRYMAFGNALKFAYMLAALPLCFRWFGITGAIVAVAFNDLPYYGTVGWGLAREGLSSWWQDAWISCVLIGTIGLLFYIRAIAGWGLPLDRLVSNSI</sequence>
<evidence type="ECO:0000256" key="7">
    <source>
        <dbReference type="SAM" id="Phobius"/>
    </source>
</evidence>
<dbReference type="AlphaFoldDB" id="U5DKD9"/>
<keyword evidence="3" id="KW-1003">Cell membrane</keyword>
<dbReference type="InterPro" id="IPR050833">
    <property type="entry name" value="Poly_Biosynth_Transport"/>
</dbReference>
<feature type="transmembrane region" description="Helical" evidence="7">
    <location>
        <begin position="172"/>
        <end position="194"/>
    </location>
</feature>
<feature type="transmembrane region" description="Helical" evidence="7">
    <location>
        <begin position="147"/>
        <end position="166"/>
    </location>
</feature>
<evidence type="ECO:0000313" key="9">
    <source>
        <dbReference type="Proteomes" id="UP000016960"/>
    </source>
</evidence>
<evidence type="ECO:0000256" key="5">
    <source>
        <dbReference type="ARBA" id="ARBA00022989"/>
    </source>
</evidence>
<evidence type="ECO:0000256" key="4">
    <source>
        <dbReference type="ARBA" id="ARBA00022692"/>
    </source>
</evidence>
<dbReference type="eggNOG" id="COG2244">
    <property type="taxonomic scope" value="Bacteria"/>
</dbReference>
<keyword evidence="9" id="KW-1185">Reference proteome</keyword>
<name>U5DKD9_9CHRO</name>
<dbReference type="Pfam" id="PF13440">
    <property type="entry name" value="Polysacc_synt_3"/>
    <property type="match status" value="1"/>
</dbReference>
<feature type="transmembrane region" description="Helical" evidence="7">
    <location>
        <begin position="80"/>
        <end position="102"/>
    </location>
</feature>
<dbReference type="PATRIC" id="fig|582515.4.peg.1370"/>